<evidence type="ECO:0000256" key="2">
    <source>
        <dbReference type="PIRNR" id="PIRNR016661"/>
    </source>
</evidence>
<reference evidence="4 5" key="1">
    <citation type="submission" date="2021-01" db="EMBL/GenBank/DDBJ databases">
        <title>Genomic Encyclopedia of Type Strains, Phase IV (KMG-IV): sequencing the most valuable type-strain genomes for metagenomic binning, comparative biology and taxonomic classification.</title>
        <authorList>
            <person name="Goeker M."/>
        </authorList>
    </citation>
    <scope>NUCLEOTIDE SEQUENCE [LARGE SCALE GENOMIC DNA]</scope>
    <source>
        <strain evidence="4 5">DSM 28236</strain>
    </source>
</reference>
<evidence type="ECO:0000256" key="3">
    <source>
        <dbReference type="SAM" id="Phobius"/>
    </source>
</evidence>
<feature type="transmembrane region" description="Helical" evidence="3">
    <location>
        <begin position="84"/>
        <end position="102"/>
    </location>
</feature>
<dbReference type="EMBL" id="JAFBER010000018">
    <property type="protein sequence ID" value="MBM7646288.1"/>
    <property type="molecule type" value="Genomic_DNA"/>
</dbReference>
<keyword evidence="3" id="KW-1133">Transmembrane helix</keyword>
<dbReference type="Pfam" id="PF02632">
    <property type="entry name" value="BioY"/>
    <property type="match status" value="1"/>
</dbReference>
<name>A0ABS2Q1W0_9BACL</name>
<comment type="caution">
    <text evidence="4">The sequence shown here is derived from an EMBL/GenBank/DDBJ whole genome shotgun (WGS) entry which is preliminary data.</text>
</comment>
<feature type="transmembrane region" description="Helical" evidence="3">
    <location>
        <begin position="149"/>
        <end position="173"/>
    </location>
</feature>
<evidence type="ECO:0000313" key="5">
    <source>
        <dbReference type="Proteomes" id="UP000808914"/>
    </source>
</evidence>
<dbReference type="InterPro" id="IPR003784">
    <property type="entry name" value="BioY"/>
</dbReference>
<keyword evidence="2" id="KW-0813">Transport</keyword>
<accession>A0ABS2Q1W0</accession>
<feature type="transmembrane region" description="Helical" evidence="3">
    <location>
        <begin position="114"/>
        <end position="134"/>
    </location>
</feature>
<dbReference type="Gene3D" id="1.10.1760.20">
    <property type="match status" value="1"/>
</dbReference>
<dbReference type="PIRSF" id="PIRSF016661">
    <property type="entry name" value="BioY"/>
    <property type="match status" value="1"/>
</dbReference>
<comment type="similarity">
    <text evidence="1 2">Belongs to the BioY family.</text>
</comment>
<keyword evidence="2" id="KW-1003">Cell membrane</keyword>
<sequence>MAKIKTKSLILIALFAALTAVGGFIRIPLPYVPFTLQILSVFLSGALLGPKLGMMSQLIYVLAGLAGAPIFTKGGGPEYIFQPTFGYLIGFILGAFTGGWVAQKLKSARLHALFLANFSCLVVVYFIGWLWLYGDMNYIMSTPITLKQAFIFGCLIPIPGDLILCVLCSILSARMMPIIKPRFSIQQQGVIKK</sequence>
<evidence type="ECO:0000313" key="4">
    <source>
        <dbReference type="EMBL" id="MBM7646288.1"/>
    </source>
</evidence>
<keyword evidence="3" id="KW-0812">Transmembrane</keyword>
<gene>
    <name evidence="4" type="ORF">JOD45_002516</name>
</gene>
<dbReference type="PANTHER" id="PTHR34295">
    <property type="entry name" value="BIOTIN TRANSPORTER BIOY"/>
    <property type="match status" value="1"/>
</dbReference>
<dbReference type="Proteomes" id="UP000808914">
    <property type="component" value="Unassembled WGS sequence"/>
</dbReference>
<organism evidence="4 5">
    <name type="scientific">Scopulibacillus daqui</name>
    <dbReference type="NCBI Taxonomy" id="1469162"/>
    <lineage>
        <taxon>Bacteria</taxon>
        <taxon>Bacillati</taxon>
        <taxon>Bacillota</taxon>
        <taxon>Bacilli</taxon>
        <taxon>Bacillales</taxon>
        <taxon>Sporolactobacillaceae</taxon>
        <taxon>Scopulibacillus</taxon>
    </lineage>
</organism>
<keyword evidence="2 3" id="KW-0472">Membrane</keyword>
<dbReference type="PANTHER" id="PTHR34295:SF1">
    <property type="entry name" value="BIOTIN TRANSPORTER BIOY"/>
    <property type="match status" value="1"/>
</dbReference>
<evidence type="ECO:0000256" key="1">
    <source>
        <dbReference type="ARBA" id="ARBA00010692"/>
    </source>
</evidence>
<protein>
    <recommendedName>
        <fullName evidence="2">Biotin transporter</fullName>
    </recommendedName>
</protein>
<proteinExistence type="inferred from homology"/>
<comment type="subcellular location">
    <subcellularLocation>
        <location evidence="2">Cell membrane</location>
        <topology evidence="2">Multi-pass membrane protein</topology>
    </subcellularLocation>
</comment>
<keyword evidence="5" id="KW-1185">Reference proteome</keyword>